<sequence length="255" mass="27077">MGVDVDAFVSDGFVVLRGAFDAATAAACREVIWAELSGQGIRRDDRRTWTRPVVWADCRDAAPMVAAAASPALLEACDLLIGPSRWTAPVPAVGGPVRFPAEVYPGEVGYHIEGNRWIGEEYWTDVRSRGRGLTAFFLYSDVGPDDAPTRLIAGSHLFIPPILAAAGETGMAGSGAADRLRPSVLCRTTVHCTGRAGDIYLCHPFMVHTATWPHRGRGPRMISQPGIAVPDGFAIDGSDPSPVAAAIVRGLNGMN</sequence>
<accession>A0ABP8UBP1</accession>
<keyword evidence="2" id="KW-1185">Reference proteome</keyword>
<keyword evidence="1" id="KW-0560">Oxidoreductase</keyword>
<dbReference type="RefSeq" id="WP_345432281.1">
    <property type="nucleotide sequence ID" value="NZ_BAABHK010000005.1"/>
</dbReference>
<name>A0ABP8UBP1_9ACTN</name>
<reference evidence="2" key="1">
    <citation type="journal article" date="2019" name="Int. J. Syst. Evol. Microbiol.">
        <title>The Global Catalogue of Microorganisms (GCM) 10K type strain sequencing project: providing services to taxonomists for standard genome sequencing and annotation.</title>
        <authorList>
            <consortium name="The Broad Institute Genomics Platform"/>
            <consortium name="The Broad Institute Genome Sequencing Center for Infectious Disease"/>
            <person name="Wu L."/>
            <person name="Ma J."/>
        </authorList>
    </citation>
    <scope>NUCLEOTIDE SEQUENCE [LARGE SCALE GENOMIC DNA]</scope>
    <source>
        <strain evidence="2">JCM 17939</strain>
    </source>
</reference>
<dbReference type="Gene3D" id="2.60.120.620">
    <property type="entry name" value="q2cbj1_9rhob like domain"/>
    <property type="match status" value="1"/>
</dbReference>
<keyword evidence="1" id="KW-0223">Dioxygenase</keyword>
<dbReference type="SUPFAM" id="SSF51197">
    <property type="entry name" value="Clavaminate synthase-like"/>
    <property type="match status" value="1"/>
</dbReference>
<organism evidence="1 2">
    <name type="scientific">Actinoallomurus vinaceus</name>
    <dbReference type="NCBI Taxonomy" id="1080074"/>
    <lineage>
        <taxon>Bacteria</taxon>
        <taxon>Bacillati</taxon>
        <taxon>Actinomycetota</taxon>
        <taxon>Actinomycetes</taxon>
        <taxon>Streptosporangiales</taxon>
        <taxon>Thermomonosporaceae</taxon>
        <taxon>Actinoallomurus</taxon>
    </lineage>
</organism>
<dbReference type="GO" id="GO:0051213">
    <property type="term" value="F:dioxygenase activity"/>
    <property type="evidence" value="ECO:0007669"/>
    <property type="project" value="UniProtKB-KW"/>
</dbReference>
<dbReference type="Pfam" id="PF05721">
    <property type="entry name" value="PhyH"/>
    <property type="match status" value="1"/>
</dbReference>
<dbReference type="EMBL" id="BAABHK010000005">
    <property type="protein sequence ID" value="GAA4627279.1"/>
    <property type="molecule type" value="Genomic_DNA"/>
</dbReference>
<evidence type="ECO:0000313" key="1">
    <source>
        <dbReference type="EMBL" id="GAA4627279.1"/>
    </source>
</evidence>
<dbReference type="InterPro" id="IPR008775">
    <property type="entry name" value="Phytyl_CoA_dOase-like"/>
</dbReference>
<evidence type="ECO:0000313" key="2">
    <source>
        <dbReference type="Proteomes" id="UP001501442"/>
    </source>
</evidence>
<protein>
    <submittedName>
        <fullName evidence="1">Phytanoyl-CoA dioxygenase family protein</fullName>
    </submittedName>
</protein>
<proteinExistence type="predicted"/>
<gene>
    <name evidence="1" type="ORF">GCM10023196_038830</name>
</gene>
<dbReference type="Proteomes" id="UP001501442">
    <property type="component" value="Unassembled WGS sequence"/>
</dbReference>
<comment type="caution">
    <text evidence="1">The sequence shown here is derived from an EMBL/GenBank/DDBJ whole genome shotgun (WGS) entry which is preliminary data.</text>
</comment>